<evidence type="ECO:0000256" key="1">
    <source>
        <dbReference type="ARBA" id="ARBA00004167"/>
    </source>
</evidence>
<reference evidence="9" key="2">
    <citation type="submission" date="2020-04" db="EMBL/GenBank/DDBJ databases">
        <authorList>
            <consortium name="NCBI Genome Project"/>
        </authorList>
    </citation>
    <scope>NUCLEOTIDE SEQUENCE</scope>
    <source>
        <strain evidence="9">CBS 342.82</strain>
    </source>
</reference>
<evidence type="ECO:0000256" key="5">
    <source>
        <dbReference type="SAM" id="MobiDB-lite"/>
    </source>
</evidence>
<reference evidence="9" key="1">
    <citation type="submission" date="2020-01" db="EMBL/GenBank/DDBJ databases">
        <authorList>
            <consortium name="DOE Joint Genome Institute"/>
            <person name="Haridas S."/>
            <person name="Albert R."/>
            <person name="Binder M."/>
            <person name="Bloem J."/>
            <person name="Labutti K."/>
            <person name="Salamov A."/>
            <person name="Andreopoulos B."/>
            <person name="Baker S.E."/>
            <person name="Barry K."/>
            <person name="Bills G."/>
            <person name="Bluhm B.H."/>
            <person name="Cannon C."/>
            <person name="Castanera R."/>
            <person name="Culley D.E."/>
            <person name="Daum C."/>
            <person name="Ezra D."/>
            <person name="Gonzalez J.B."/>
            <person name="Henrissat B."/>
            <person name="Kuo A."/>
            <person name="Liang C."/>
            <person name="Lipzen A."/>
            <person name="Lutzoni F."/>
            <person name="Magnuson J."/>
            <person name="Mondo S."/>
            <person name="Nolan M."/>
            <person name="Ohm R."/>
            <person name="Pangilinan J."/>
            <person name="Park H.-J."/>
            <person name="Ramirez L."/>
            <person name="Alfaro M."/>
            <person name="Sun H."/>
            <person name="Tritt A."/>
            <person name="Yoshinaga Y."/>
            <person name="Zwiers L.-H."/>
            <person name="Turgeon B.G."/>
            <person name="Goodwin S.B."/>
            <person name="Spatafora J.W."/>
            <person name="Crous P.W."/>
            <person name="Grigoriev I.V."/>
        </authorList>
    </citation>
    <scope>NUCLEOTIDE SEQUENCE</scope>
    <source>
        <strain evidence="9">CBS 342.82</strain>
    </source>
</reference>
<dbReference type="AlphaFoldDB" id="A0A6J3MDR3"/>
<feature type="compositionally biased region" description="Low complexity" evidence="5">
    <location>
        <begin position="171"/>
        <end position="200"/>
    </location>
</feature>
<organism evidence="9">
    <name type="scientific">Dissoconium aciculare CBS 342.82</name>
    <dbReference type="NCBI Taxonomy" id="1314786"/>
    <lineage>
        <taxon>Eukaryota</taxon>
        <taxon>Fungi</taxon>
        <taxon>Dikarya</taxon>
        <taxon>Ascomycota</taxon>
        <taxon>Pezizomycotina</taxon>
        <taxon>Dothideomycetes</taxon>
        <taxon>Dothideomycetidae</taxon>
        <taxon>Mycosphaerellales</taxon>
        <taxon>Dissoconiaceae</taxon>
        <taxon>Dissoconium</taxon>
    </lineage>
</organism>
<reference evidence="9" key="3">
    <citation type="submission" date="2025-08" db="UniProtKB">
        <authorList>
            <consortium name="RefSeq"/>
        </authorList>
    </citation>
    <scope>IDENTIFICATION</scope>
    <source>
        <strain evidence="9">CBS 342.82</strain>
    </source>
</reference>
<dbReference type="InterPro" id="IPR051694">
    <property type="entry name" value="Immunoregulatory_rcpt-like"/>
</dbReference>
<dbReference type="RefSeq" id="XP_033462023.1">
    <property type="nucleotide sequence ID" value="XM_033602933.1"/>
</dbReference>
<comment type="subcellular location">
    <subcellularLocation>
        <location evidence="1">Membrane</location>
        <topology evidence="1">Single-pass membrane protein</topology>
    </subcellularLocation>
</comment>
<feature type="region of interest" description="Disordered" evidence="5">
    <location>
        <begin position="147"/>
        <end position="166"/>
    </location>
</feature>
<keyword evidence="7" id="KW-0732">Signal</keyword>
<evidence type="ECO:0000313" key="8">
    <source>
        <dbReference type="Proteomes" id="UP000504637"/>
    </source>
</evidence>
<feature type="region of interest" description="Disordered" evidence="5">
    <location>
        <begin position="325"/>
        <end position="348"/>
    </location>
</feature>
<dbReference type="GO" id="GO:0016020">
    <property type="term" value="C:membrane"/>
    <property type="evidence" value="ECO:0007669"/>
    <property type="project" value="UniProtKB-SubCell"/>
</dbReference>
<evidence type="ECO:0000313" key="9">
    <source>
        <dbReference type="RefSeq" id="XP_033462023.1"/>
    </source>
</evidence>
<accession>A0A6J3MDR3</accession>
<evidence type="ECO:0000256" key="7">
    <source>
        <dbReference type="SAM" id="SignalP"/>
    </source>
</evidence>
<feature type="region of interest" description="Disordered" evidence="5">
    <location>
        <begin position="171"/>
        <end position="205"/>
    </location>
</feature>
<evidence type="ECO:0008006" key="10">
    <source>
        <dbReference type="Google" id="ProtNLM"/>
    </source>
</evidence>
<dbReference type="GeneID" id="54360733"/>
<name>A0A6J3MDR3_9PEZI</name>
<dbReference type="GO" id="GO:0071944">
    <property type="term" value="C:cell periphery"/>
    <property type="evidence" value="ECO:0007669"/>
    <property type="project" value="UniProtKB-ARBA"/>
</dbReference>
<keyword evidence="3 6" id="KW-1133">Transmembrane helix</keyword>
<sequence>MVLITLQLLCSLLFITSAVAQRTNFPVLPRPNDYSDGKFLVPNTAQNQVYPNGIQLNVTWQTTFPQINLFFIIDNNFAQPVQLLSGLTVTSYLWTVNDYGNNTGVFSFRITNSRGSDSDQLGGGFYTGNFYISDPALVSPTTSVVRTTATTTSRTSTDATTATTTSTATTAPISTATSAGATTTSSSSPAGITAIPTSEATPPPPSSNIGVAVGAGVGAGVVIIGLIAVLIFCFLRRRKRQSDAPANPQNIIHGDPGAAQLPAYAGHEAYYATAPKEASMAGQVYEVPAEREISEVAAHSYYKPGQGISAQSPLELPDNSFVAFNPNRSVSASPSNMTPYRTPSNGRG</sequence>
<dbReference type="OrthoDB" id="3793330at2759"/>
<keyword evidence="2 6" id="KW-0812">Transmembrane</keyword>
<evidence type="ECO:0000256" key="6">
    <source>
        <dbReference type="SAM" id="Phobius"/>
    </source>
</evidence>
<evidence type="ECO:0000256" key="2">
    <source>
        <dbReference type="ARBA" id="ARBA00022692"/>
    </source>
</evidence>
<feature type="signal peptide" evidence="7">
    <location>
        <begin position="1"/>
        <end position="20"/>
    </location>
</feature>
<dbReference type="PANTHER" id="PTHR15549:SF26">
    <property type="entry name" value="AXIAL BUDDING PATTERN PROTEIN 2-RELATED"/>
    <property type="match status" value="1"/>
</dbReference>
<feature type="chain" id="PRO_5026797362" description="Mid2 domain-containing protein" evidence="7">
    <location>
        <begin position="21"/>
        <end position="348"/>
    </location>
</feature>
<protein>
    <recommendedName>
        <fullName evidence="10">Mid2 domain-containing protein</fullName>
    </recommendedName>
</protein>
<evidence type="ECO:0000256" key="3">
    <source>
        <dbReference type="ARBA" id="ARBA00022989"/>
    </source>
</evidence>
<dbReference type="PANTHER" id="PTHR15549">
    <property type="entry name" value="PAIRED IMMUNOGLOBULIN-LIKE TYPE 2 RECEPTOR"/>
    <property type="match status" value="1"/>
</dbReference>
<proteinExistence type="predicted"/>
<dbReference type="Proteomes" id="UP000504637">
    <property type="component" value="Unplaced"/>
</dbReference>
<feature type="transmembrane region" description="Helical" evidence="6">
    <location>
        <begin position="209"/>
        <end position="235"/>
    </location>
</feature>
<keyword evidence="8" id="KW-1185">Reference proteome</keyword>
<evidence type="ECO:0000256" key="4">
    <source>
        <dbReference type="ARBA" id="ARBA00023136"/>
    </source>
</evidence>
<feature type="compositionally biased region" description="Polar residues" evidence="5">
    <location>
        <begin position="326"/>
        <end position="348"/>
    </location>
</feature>
<gene>
    <name evidence="9" type="ORF">K489DRAFT_368200</name>
</gene>
<keyword evidence="4 6" id="KW-0472">Membrane</keyword>